<feature type="transmembrane region" description="Helical" evidence="12">
    <location>
        <begin position="6"/>
        <end position="22"/>
    </location>
</feature>
<feature type="transmembrane region" description="Helical" evidence="12">
    <location>
        <begin position="70"/>
        <end position="89"/>
    </location>
</feature>
<dbReference type="Proteomes" id="UP000677668">
    <property type="component" value="Chromosome 1"/>
</dbReference>
<feature type="transmembrane region" description="Helical" evidence="12">
    <location>
        <begin position="254"/>
        <end position="273"/>
    </location>
</feature>
<keyword evidence="6 12" id="KW-0812">Transmembrane</keyword>
<accession>A0ABX8B1Q8</accession>
<feature type="transmembrane region" description="Helical" evidence="12">
    <location>
        <begin position="101"/>
        <end position="122"/>
    </location>
</feature>
<gene>
    <name evidence="14" type="ORF">J8C05_02830</name>
</gene>
<proteinExistence type="inferred from homology"/>
<feature type="transmembrane region" description="Helical" evidence="12">
    <location>
        <begin position="355"/>
        <end position="375"/>
    </location>
</feature>
<evidence type="ECO:0000256" key="8">
    <source>
        <dbReference type="ARBA" id="ARBA00023053"/>
    </source>
</evidence>
<evidence type="ECO:0000256" key="9">
    <source>
        <dbReference type="ARBA" id="ARBA00023065"/>
    </source>
</evidence>
<dbReference type="RefSeq" id="WP_211422694.1">
    <property type="nucleotide sequence ID" value="NZ_CP072642.1"/>
</dbReference>
<evidence type="ECO:0000256" key="6">
    <source>
        <dbReference type="ARBA" id="ARBA00022692"/>
    </source>
</evidence>
<keyword evidence="5" id="KW-1003">Cell membrane</keyword>
<dbReference type="InterPro" id="IPR006153">
    <property type="entry name" value="Cation/H_exchanger_TM"/>
</dbReference>
<organism evidence="14 15">
    <name type="scientific">Chloracidobacterium sp. N</name>
    <dbReference type="NCBI Taxonomy" id="2821540"/>
    <lineage>
        <taxon>Bacteria</taxon>
        <taxon>Pseudomonadati</taxon>
        <taxon>Acidobacteriota</taxon>
        <taxon>Terriglobia</taxon>
        <taxon>Terriglobales</taxon>
        <taxon>Acidobacteriaceae</taxon>
        <taxon>Chloracidobacterium</taxon>
        <taxon>Chloracidobacterium aggregatum</taxon>
    </lineage>
</organism>
<keyword evidence="15" id="KW-1185">Reference proteome</keyword>
<evidence type="ECO:0000256" key="7">
    <source>
        <dbReference type="ARBA" id="ARBA00022989"/>
    </source>
</evidence>
<evidence type="ECO:0000256" key="10">
    <source>
        <dbReference type="ARBA" id="ARBA00023136"/>
    </source>
</evidence>
<dbReference type="Pfam" id="PF00999">
    <property type="entry name" value="Na_H_Exchanger"/>
    <property type="match status" value="1"/>
</dbReference>
<evidence type="ECO:0000256" key="1">
    <source>
        <dbReference type="ARBA" id="ARBA00004651"/>
    </source>
</evidence>
<evidence type="ECO:0000256" key="5">
    <source>
        <dbReference type="ARBA" id="ARBA00022475"/>
    </source>
</evidence>
<comment type="similarity">
    <text evidence="2">Belongs to the monovalent cation:proton antiporter 1 (CPA1) transporter (TC 2.A.36) family.</text>
</comment>
<evidence type="ECO:0000256" key="4">
    <source>
        <dbReference type="ARBA" id="ARBA00022449"/>
    </source>
</evidence>
<feature type="transmembrane region" description="Helical" evidence="12">
    <location>
        <begin position="207"/>
        <end position="225"/>
    </location>
</feature>
<sequence>MSAYHTIAILLTLAALAAYVNIRWIRLPATIGLMAISLLISVVLVILGEMGLIPLRSFAQFVSSIDFGDVLLHGMLGFLLFAGALHVHVEDLRLAKYPVGILSTVGVVLSTFVTGTLFYYATGFLGLPLTYLEALLFGALIAPTDPIAVLGIVKRVGAPKQLETKIAGESLFNDGVGVVVFLTLLEVYRRPESLSAAGVAKLFVQEAIGGAVLGFVLAWAAYLMLKTVDAYQVEVLITLALVTGTYALAETLHLSAPIAVVVAGLFIGNRARIQAMSEETRLRLDVFWELIDEILNAVLFFLIGLELIVIALQPSYFVIGLLATVASLVGRAAGVGLTITTLRLRQWLPPGTIRILTWSGLRGGISIALALALPPSPARDIIVAATYVVVVFSILVQGLTVGRLVAYFVAAQGPTPDDVDAAPAGGTA</sequence>
<feature type="domain" description="Cation/H+ exchanger transmembrane" evidence="13">
    <location>
        <begin position="13"/>
        <end position="405"/>
    </location>
</feature>
<feature type="transmembrane region" description="Helical" evidence="12">
    <location>
        <begin position="294"/>
        <end position="312"/>
    </location>
</feature>
<dbReference type="PANTHER" id="PTHR10110">
    <property type="entry name" value="SODIUM/HYDROGEN EXCHANGER"/>
    <property type="match status" value="1"/>
</dbReference>
<protein>
    <submittedName>
        <fullName evidence="14">Sodium:proton antiporter</fullName>
    </submittedName>
</protein>
<dbReference type="InterPro" id="IPR018422">
    <property type="entry name" value="Cation/H_exchanger_CPA1"/>
</dbReference>
<feature type="transmembrane region" description="Helical" evidence="12">
    <location>
        <begin position="134"/>
        <end position="154"/>
    </location>
</feature>
<evidence type="ECO:0000256" key="3">
    <source>
        <dbReference type="ARBA" id="ARBA00022448"/>
    </source>
</evidence>
<reference evidence="14 15" key="1">
    <citation type="submission" date="2021-03" db="EMBL/GenBank/DDBJ databases">
        <title>Genomic and phenotypic characterization of Chloracidobacterium isolates provides evidence for multiple species.</title>
        <authorList>
            <person name="Saini M.K."/>
            <person name="Costas A.M.G."/>
            <person name="Tank M."/>
            <person name="Bryant D.A."/>
        </authorList>
    </citation>
    <scope>NUCLEOTIDE SEQUENCE [LARGE SCALE GENOMIC DNA]</scope>
    <source>
        <strain evidence="14 15">N</strain>
    </source>
</reference>
<evidence type="ECO:0000259" key="13">
    <source>
        <dbReference type="Pfam" id="PF00999"/>
    </source>
</evidence>
<evidence type="ECO:0000313" key="15">
    <source>
        <dbReference type="Proteomes" id="UP000677668"/>
    </source>
</evidence>
<dbReference type="Gene3D" id="6.10.140.1330">
    <property type="match status" value="1"/>
</dbReference>
<evidence type="ECO:0000313" key="14">
    <source>
        <dbReference type="EMBL" id="QUV94398.1"/>
    </source>
</evidence>
<keyword evidence="4" id="KW-0050">Antiport</keyword>
<feature type="transmembrane region" description="Helical" evidence="12">
    <location>
        <begin position="318"/>
        <end position="343"/>
    </location>
</feature>
<feature type="transmembrane region" description="Helical" evidence="12">
    <location>
        <begin position="166"/>
        <end position="187"/>
    </location>
</feature>
<name>A0ABX8B1Q8_9BACT</name>
<keyword evidence="9" id="KW-0406">Ion transport</keyword>
<keyword evidence="7 12" id="KW-1133">Transmembrane helix</keyword>
<keyword evidence="3" id="KW-0813">Transport</keyword>
<feature type="transmembrane region" description="Helical" evidence="12">
    <location>
        <begin position="230"/>
        <end position="248"/>
    </location>
</feature>
<dbReference type="EMBL" id="CP072642">
    <property type="protein sequence ID" value="QUV94398.1"/>
    <property type="molecule type" value="Genomic_DNA"/>
</dbReference>
<dbReference type="PANTHER" id="PTHR10110:SF195">
    <property type="entry name" value="NA(+)_H(+) ANTIPORTER NHAS2"/>
    <property type="match status" value="1"/>
</dbReference>
<keyword evidence="8" id="KW-0915">Sodium</keyword>
<keyword evidence="11" id="KW-0739">Sodium transport</keyword>
<feature type="transmembrane region" description="Helical" evidence="12">
    <location>
        <begin position="381"/>
        <end position="402"/>
    </location>
</feature>
<evidence type="ECO:0000256" key="12">
    <source>
        <dbReference type="SAM" id="Phobius"/>
    </source>
</evidence>
<evidence type="ECO:0000256" key="2">
    <source>
        <dbReference type="ARBA" id="ARBA00007367"/>
    </source>
</evidence>
<feature type="transmembrane region" description="Helical" evidence="12">
    <location>
        <begin position="29"/>
        <end position="50"/>
    </location>
</feature>
<comment type="subcellular location">
    <subcellularLocation>
        <location evidence="1">Cell membrane</location>
        <topology evidence="1">Multi-pass membrane protein</topology>
    </subcellularLocation>
</comment>
<evidence type="ECO:0000256" key="11">
    <source>
        <dbReference type="ARBA" id="ARBA00023201"/>
    </source>
</evidence>
<keyword evidence="10 12" id="KW-0472">Membrane</keyword>